<dbReference type="InterPro" id="IPR004274">
    <property type="entry name" value="FCP1_dom"/>
</dbReference>
<dbReference type="EMBL" id="MPUH01000058">
    <property type="protein sequence ID" value="OMJ92630.1"/>
    <property type="molecule type" value="Genomic_DNA"/>
</dbReference>
<evidence type="ECO:0000313" key="3">
    <source>
        <dbReference type="EMBL" id="OMJ92630.1"/>
    </source>
</evidence>
<dbReference type="Pfam" id="PF03031">
    <property type="entry name" value="NIF"/>
    <property type="match status" value="1"/>
</dbReference>
<dbReference type="SMART" id="SM00577">
    <property type="entry name" value="CPDc"/>
    <property type="match status" value="1"/>
</dbReference>
<keyword evidence="1" id="KW-0811">Translocation</keyword>
<gene>
    <name evidence="3" type="ORF">SteCoe_4640</name>
</gene>
<evidence type="ECO:0000259" key="2">
    <source>
        <dbReference type="PROSITE" id="PS50969"/>
    </source>
</evidence>
<dbReference type="AlphaFoldDB" id="A0A1R2CUI6"/>
<reference evidence="3 4" key="1">
    <citation type="submission" date="2016-11" db="EMBL/GenBank/DDBJ databases">
        <title>The macronuclear genome of Stentor coeruleus: a giant cell with tiny introns.</title>
        <authorList>
            <person name="Slabodnick M."/>
            <person name="Ruby J.G."/>
            <person name="Reiff S.B."/>
            <person name="Swart E.C."/>
            <person name="Gosai S."/>
            <person name="Prabakaran S."/>
            <person name="Witkowska E."/>
            <person name="Larue G.E."/>
            <person name="Fisher S."/>
            <person name="Freeman R.M."/>
            <person name="Gunawardena J."/>
            <person name="Chu W."/>
            <person name="Stover N.A."/>
            <person name="Gregory B.D."/>
            <person name="Nowacki M."/>
            <person name="Derisi J."/>
            <person name="Roy S.W."/>
            <person name="Marshall W.F."/>
            <person name="Sood P."/>
        </authorList>
    </citation>
    <scope>NUCLEOTIDE SEQUENCE [LARGE SCALE GENOMIC DNA]</scope>
    <source>
        <strain evidence="3">WM001</strain>
    </source>
</reference>
<dbReference type="OrthoDB" id="291630at2759"/>
<dbReference type="InterPro" id="IPR036412">
    <property type="entry name" value="HAD-like_sf"/>
</dbReference>
<evidence type="ECO:0000313" key="4">
    <source>
        <dbReference type="Proteomes" id="UP000187209"/>
    </source>
</evidence>
<dbReference type="PROSITE" id="PS50969">
    <property type="entry name" value="FCP1"/>
    <property type="match status" value="1"/>
</dbReference>
<keyword evidence="1" id="KW-0653">Protein transport</keyword>
<name>A0A1R2CUI6_9CILI</name>
<comment type="subunit">
    <text evidence="1">Component of the TIM23 complex.</text>
</comment>
<dbReference type="GO" id="GO:0015031">
    <property type="term" value="P:protein transport"/>
    <property type="evidence" value="ECO:0007669"/>
    <property type="project" value="UniProtKB-KW"/>
</dbReference>
<comment type="similarity">
    <text evidence="1">Belongs to the TIM50 family.</text>
</comment>
<accession>A0A1R2CUI6</accession>
<comment type="function">
    <text evidence="1">Essential component of the TIM23 complex, a complex that mediates the translocation of transit peptide-containing proteins across the mitochondrial inner membrane.</text>
</comment>
<dbReference type="InterPro" id="IPR023214">
    <property type="entry name" value="HAD_sf"/>
</dbReference>
<feature type="domain" description="FCP1 homology" evidence="2">
    <location>
        <begin position="195"/>
        <end position="333"/>
    </location>
</feature>
<organism evidence="3 4">
    <name type="scientific">Stentor coeruleus</name>
    <dbReference type="NCBI Taxonomy" id="5963"/>
    <lineage>
        <taxon>Eukaryota</taxon>
        <taxon>Sar</taxon>
        <taxon>Alveolata</taxon>
        <taxon>Ciliophora</taxon>
        <taxon>Postciliodesmatophora</taxon>
        <taxon>Heterotrichea</taxon>
        <taxon>Heterotrichida</taxon>
        <taxon>Stentoridae</taxon>
        <taxon>Stentor</taxon>
    </lineage>
</organism>
<keyword evidence="1" id="KW-0813">Transport</keyword>
<dbReference type="GO" id="GO:0005744">
    <property type="term" value="C:TIM23 mitochondrial import inner membrane translocase complex"/>
    <property type="evidence" value="ECO:0007669"/>
    <property type="project" value="UniProtKB-UniRule"/>
</dbReference>
<keyword evidence="1" id="KW-0809">Transit peptide</keyword>
<dbReference type="CDD" id="cd07521">
    <property type="entry name" value="HAD_FCP1-like"/>
    <property type="match status" value="1"/>
</dbReference>
<dbReference type="InterPro" id="IPR050365">
    <property type="entry name" value="TIM50"/>
</dbReference>
<comment type="subcellular location">
    <subcellularLocation>
        <location evidence="1">Mitochondrion inner membrane</location>
        <topology evidence="1">Single-pass membrane protein</topology>
    </subcellularLocation>
</comment>
<keyword evidence="4" id="KW-1185">Reference proteome</keyword>
<sequence>MSSKKSMIKFCKKNFNPEILLTLKQMNEILTKSSSGSALKYIEHVAYLVSLNSVVKDNEYYYLAVISSLIVLDLSENLPNSNDHASSIRKNLMYLHNFITKNTIKCSSNIKPNQTVTGIIHNMLNTQKVLVKLINANGQSILYYKVIILTRILQMMSDTPFLLSLTAMKNLVEKNLSSTIFPNYTANSAPYLPDYGCDRYTLVLDLDETLVHKHENLFLLRPGAKEFIQLLKDHFELVIFTASSPMHADQALKIVDPDNFIKLRLYRDKISVSGRTIYKDLSLLGRDLKKTILVDNLAENFKVQPDNGICIETWVGDTMDTKLYDLSGRLMNVAQNLISAQDLATLMKGF</sequence>
<protein>
    <recommendedName>
        <fullName evidence="1">Mitochondrial import inner membrane translocase subunit TIM50</fullName>
    </recommendedName>
</protein>
<proteinExistence type="inferred from homology"/>
<dbReference type="PANTHER" id="PTHR12210">
    <property type="entry name" value="DULLARD PROTEIN PHOSPHATASE"/>
    <property type="match status" value="1"/>
</dbReference>
<comment type="caution">
    <text evidence="3">The sequence shown here is derived from an EMBL/GenBank/DDBJ whole genome shotgun (WGS) entry which is preliminary data.</text>
</comment>
<evidence type="ECO:0000256" key="1">
    <source>
        <dbReference type="RuleBase" id="RU365079"/>
    </source>
</evidence>
<dbReference type="Proteomes" id="UP000187209">
    <property type="component" value="Unassembled WGS sequence"/>
</dbReference>
<keyword evidence="1" id="KW-0496">Mitochondrion</keyword>
<dbReference type="Gene3D" id="3.40.50.1000">
    <property type="entry name" value="HAD superfamily/HAD-like"/>
    <property type="match status" value="1"/>
</dbReference>
<dbReference type="SUPFAM" id="SSF56784">
    <property type="entry name" value="HAD-like"/>
    <property type="match status" value="1"/>
</dbReference>